<dbReference type="Pfam" id="PF00999">
    <property type="entry name" value="Na_H_Exchanger"/>
    <property type="match status" value="1"/>
</dbReference>
<feature type="transmembrane region" description="Helical" evidence="7">
    <location>
        <begin position="84"/>
        <end position="104"/>
    </location>
</feature>
<feature type="transmembrane region" description="Helical" evidence="7">
    <location>
        <begin position="116"/>
        <end position="140"/>
    </location>
</feature>
<dbReference type="InterPro" id="IPR038770">
    <property type="entry name" value="Na+/solute_symporter_sf"/>
</dbReference>
<feature type="transmembrane region" description="Helical" evidence="7">
    <location>
        <begin position="37"/>
        <end position="55"/>
    </location>
</feature>
<evidence type="ECO:0000256" key="3">
    <source>
        <dbReference type="ARBA" id="ARBA00022692"/>
    </source>
</evidence>
<evidence type="ECO:0000256" key="7">
    <source>
        <dbReference type="SAM" id="Phobius"/>
    </source>
</evidence>
<dbReference type="PANTHER" id="PTHR32468">
    <property type="entry name" value="CATION/H + ANTIPORTER"/>
    <property type="match status" value="1"/>
</dbReference>
<feature type="transmembrane region" description="Helical" evidence="7">
    <location>
        <begin position="251"/>
        <end position="270"/>
    </location>
</feature>
<feature type="domain" description="Cation/H+ exchanger transmembrane" evidence="8">
    <location>
        <begin position="23"/>
        <end position="420"/>
    </location>
</feature>
<keyword evidence="6 7" id="KW-0472">Membrane</keyword>
<comment type="subcellular location">
    <subcellularLocation>
        <location evidence="1">Membrane</location>
        <topology evidence="1">Multi-pass membrane protein</topology>
    </subcellularLocation>
</comment>
<keyword evidence="10" id="KW-1185">Reference proteome</keyword>
<keyword evidence="2" id="KW-0813">Transport</keyword>
<evidence type="ECO:0000313" key="9">
    <source>
        <dbReference type="EMBL" id="MBH8562045.1"/>
    </source>
</evidence>
<evidence type="ECO:0000256" key="4">
    <source>
        <dbReference type="ARBA" id="ARBA00022989"/>
    </source>
</evidence>
<feature type="transmembrane region" description="Helical" evidence="7">
    <location>
        <begin position="152"/>
        <end position="175"/>
    </location>
</feature>
<dbReference type="EMBL" id="JAECZC010000009">
    <property type="protein sequence ID" value="MBH8562045.1"/>
    <property type="molecule type" value="Genomic_DNA"/>
</dbReference>
<dbReference type="RefSeq" id="WP_198124023.1">
    <property type="nucleotide sequence ID" value="NZ_JAECZC010000009.1"/>
</dbReference>
<evidence type="ECO:0000256" key="5">
    <source>
        <dbReference type="ARBA" id="ARBA00023065"/>
    </source>
</evidence>
<dbReference type="GO" id="GO:1902600">
    <property type="term" value="P:proton transmembrane transport"/>
    <property type="evidence" value="ECO:0007669"/>
    <property type="project" value="InterPro"/>
</dbReference>
<dbReference type="GO" id="GO:0015297">
    <property type="term" value="F:antiporter activity"/>
    <property type="evidence" value="ECO:0007669"/>
    <property type="project" value="InterPro"/>
</dbReference>
<sequence length="429" mass="46116">MSNFELVLKLLLQLTIILVACRLITIVGRRYLGQTDVVCEMIAGVMLGPSLFGLITPDLQQWLFPKAPILLATGEKIPNPSMSILFAISQIGLVIYMFLIGLEFNTNLIKQRVKSAGLVSAAGILAPFTLGGTAAFLLYGKAELFKQGVTPWAAALYLGASMSITAFPMLARMLYERGIAKTRFGTLALAAGSIDDATAWCLLAIVLASLKANTSIAIFAIGGGIGYVLFSIFVGRPALTIFTRMTKRDDGVTIQTLTLVLIVLMFSSWFTDAVGIYAVFGAFILGTAMPRGEFADQIRDRTEYLTTSFLLPIFFVFSGLNTQIGLVNTPALWGITLLIVAIAIFGKGIACMLAAKIAGENWRESATIGALMNARGLMELIILNIGLEQGIITPTLFTIMVIMAIFTTLMASPLVAFLLQGTSYTKSSV</sequence>
<feature type="transmembrane region" description="Helical" evidence="7">
    <location>
        <begin position="216"/>
        <end position="239"/>
    </location>
</feature>
<protein>
    <submittedName>
        <fullName evidence="9">Cation:proton antiporter</fullName>
    </submittedName>
</protein>
<keyword evidence="4 7" id="KW-1133">Transmembrane helix</keyword>
<evidence type="ECO:0000256" key="6">
    <source>
        <dbReference type="ARBA" id="ARBA00023136"/>
    </source>
</evidence>
<feature type="transmembrane region" description="Helical" evidence="7">
    <location>
        <begin position="187"/>
        <end position="210"/>
    </location>
</feature>
<evidence type="ECO:0000313" key="10">
    <source>
        <dbReference type="Proteomes" id="UP000632766"/>
    </source>
</evidence>
<dbReference type="InterPro" id="IPR050794">
    <property type="entry name" value="CPA2_transporter"/>
</dbReference>
<evidence type="ECO:0000256" key="1">
    <source>
        <dbReference type="ARBA" id="ARBA00004141"/>
    </source>
</evidence>
<feature type="transmembrane region" description="Helical" evidence="7">
    <location>
        <begin position="6"/>
        <end position="25"/>
    </location>
</feature>
<reference evidence="9 10" key="1">
    <citation type="journal article" date="2021" name="Int. J. Syst. Evol. Microbiol.">
        <title>Amazonocrinis nigriterrae gen. nov., sp. nov., Atlanticothrix silvestris gen. nov., sp. nov. and Dendronalium phyllosphericum gen. nov., sp. nov., nostocacean cyanobacteria from Brazilian environments.</title>
        <authorList>
            <person name="Alvarenga D.O."/>
            <person name="Andreote A.P.D."/>
            <person name="Branco L.H.Z."/>
            <person name="Delbaje E."/>
            <person name="Cruz R.B."/>
            <person name="Varani A.M."/>
            <person name="Fiore M.F."/>
        </authorList>
    </citation>
    <scope>NUCLEOTIDE SEQUENCE [LARGE SCALE GENOMIC DNA]</scope>
    <source>
        <strain evidence="9 10">CENA67</strain>
    </source>
</reference>
<proteinExistence type="predicted"/>
<accession>A0A8J7L7E5</accession>
<feature type="transmembrane region" description="Helical" evidence="7">
    <location>
        <begin position="366"/>
        <end position="385"/>
    </location>
</feature>
<dbReference type="Proteomes" id="UP000632766">
    <property type="component" value="Unassembled WGS sequence"/>
</dbReference>
<dbReference type="Gene3D" id="1.20.1530.20">
    <property type="match status" value="1"/>
</dbReference>
<gene>
    <name evidence="9" type="ORF">I8748_07640</name>
</gene>
<feature type="transmembrane region" description="Helical" evidence="7">
    <location>
        <begin position="304"/>
        <end position="326"/>
    </location>
</feature>
<organism evidence="9 10">
    <name type="scientific">Amazonocrinis nigriterrae CENA67</name>
    <dbReference type="NCBI Taxonomy" id="2794033"/>
    <lineage>
        <taxon>Bacteria</taxon>
        <taxon>Bacillati</taxon>
        <taxon>Cyanobacteriota</taxon>
        <taxon>Cyanophyceae</taxon>
        <taxon>Nostocales</taxon>
        <taxon>Nostocaceae</taxon>
        <taxon>Amazonocrinis</taxon>
        <taxon>Amazonocrinis nigriterrae</taxon>
    </lineage>
</organism>
<evidence type="ECO:0000259" key="8">
    <source>
        <dbReference type="Pfam" id="PF00999"/>
    </source>
</evidence>
<dbReference type="GO" id="GO:0016020">
    <property type="term" value="C:membrane"/>
    <property type="evidence" value="ECO:0007669"/>
    <property type="project" value="UniProtKB-SubCell"/>
</dbReference>
<feature type="transmembrane region" description="Helical" evidence="7">
    <location>
        <begin position="391"/>
        <end position="419"/>
    </location>
</feature>
<feature type="transmembrane region" description="Helical" evidence="7">
    <location>
        <begin position="276"/>
        <end position="292"/>
    </location>
</feature>
<name>A0A8J7L7E5_9NOST</name>
<evidence type="ECO:0000256" key="2">
    <source>
        <dbReference type="ARBA" id="ARBA00022448"/>
    </source>
</evidence>
<feature type="transmembrane region" description="Helical" evidence="7">
    <location>
        <begin position="332"/>
        <end position="354"/>
    </location>
</feature>
<keyword evidence="3 7" id="KW-0812">Transmembrane</keyword>
<dbReference type="InterPro" id="IPR006153">
    <property type="entry name" value="Cation/H_exchanger_TM"/>
</dbReference>
<dbReference type="PANTHER" id="PTHR32468:SF0">
    <property type="entry name" value="K(+)_H(+) ANTIPORTER 1"/>
    <property type="match status" value="1"/>
</dbReference>
<keyword evidence="5" id="KW-0406">Ion transport</keyword>
<comment type="caution">
    <text evidence="9">The sequence shown here is derived from an EMBL/GenBank/DDBJ whole genome shotgun (WGS) entry which is preliminary data.</text>
</comment>
<dbReference type="AlphaFoldDB" id="A0A8J7L7E5"/>